<protein>
    <recommendedName>
        <fullName evidence="1">DUF7666 domain-containing protein</fullName>
    </recommendedName>
</protein>
<name>A0A6M3KWJ5_9ZZZZ</name>
<evidence type="ECO:0000313" key="2">
    <source>
        <dbReference type="EMBL" id="QJA85961.1"/>
    </source>
</evidence>
<dbReference type="EMBL" id="MT142606">
    <property type="protein sequence ID" value="QJA85961.1"/>
    <property type="molecule type" value="Genomic_DNA"/>
</dbReference>
<dbReference type="InterPro" id="IPR056083">
    <property type="entry name" value="DUF7666"/>
</dbReference>
<dbReference type="Pfam" id="PF24703">
    <property type="entry name" value="DUF7666"/>
    <property type="match status" value="1"/>
</dbReference>
<proteinExistence type="predicted"/>
<accession>A0A6M3KWJ5</accession>
<evidence type="ECO:0000259" key="1">
    <source>
        <dbReference type="Pfam" id="PF24703"/>
    </source>
</evidence>
<dbReference type="AlphaFoldDB" id="A0A6M3KWJ5"/>
<reference evidence="2" key="1">
    <citation type="submission" date="2020-03" db="EMBL/GenBank/DDBJ databases">
        <title>The deep terrestrial virosphere.</title>
        <authorList>
            <person name="Holmfeldt K."/>
            <person name="Nilsson E."/>
            <person name="Simone D."/>
            <person name="Lopez-Fernandez M."/>
            <person name="Wu X."/>
            <person name="de Brujin I."/>
            <person name="Lundin D."/>
            <person name="Andersson A."/>
            <person name="Bertilsson S."/>
            <person name="Dopson M."/>
        </authorList>
    </citation>
    <scope>NUCLEOTIDE SEQUENCE</scope>
    <source>
        <strain evidence="2">MM415B02156</strain>
    </source>
</reference>
<organism evidence="2">
    <name type="scientific">viral metagenome</name>
    <dbReference type="NCBI Taxonomy" id="1070528"/>
    <lineage>
        <taxon>unclassified sequences</taxon>
        <taxon>metagenomes</taxon>
        <taxon>organismal metagenomes</taxon>
    </lineage>
</organism>
<feature type="domain" description="DUF7666" evidence="1">
    <location>
        <begin position="1"/>
        <end position="92"/>
    </location>
</feature>
<sequence>MKAYKFLRDDMRSGSGEEPAWKVGEEREIKGKLKLCSRGYHSSPNWYDALSYAYGSMACIVEVSRPIQKQADKQVSHKCKIIQCVNAEKILRAWACDCAERALKKAKVTDKRSWNAIKVSRLYNEGKATERELSAVQYAARYAERYAAQYAAQSAAQYAARGAARYAAQYAARYAVQYAARGAEIKWQKRNLNKLMNIEFNREKGE</sequence>
<gene>
    <name evidence="2" type="ORF">MM415B02156_0009</name>
</gene>